<evidence type="ECO:0000256" key="1">
    <source>
        <dbReference type="SAM" id="MobiDB-lite"/>
    </source>
</evidence>
<dbReference type="EMBL" id="CAJGYO010000006">
    <property type="protein sequence ID" value="CAD6240263.1"/>
    <property type="molecule type" value="Genomic_DNA"/>
</dbReference>
<organism evidence="2 3">
    <name type="scientific">Miscanthus lutarioriparius</name>
    <dbReference type="NCBI Taxonomy" id="422564"/>
    <lineage>
        <taxon>Eukaryota</taxon>
        <taxon>Viridiplantae</taxon>
        <taxon>Streptophyta</taxon>
        <taxon>Embryophyta</taxon>
        <taxon>Tracheophyta</taxon>
        <taxon>Spermatophyta</taxon>
        <taxon>Magnoliopsida</taxon>
        <taxon>Liliopsida</taxon>
        <taxon>Poales</taxon>
        <taxon>Poaceae</taxon>
        <taxon>PACMAD clade</taxon>
        <taxon>Panicoideae</taxon>
        <taxon>Andropogonodae</taxon>
        <taxon>Andropogoneae</taxon>
        <taxon>Saccharinae</taxon>
        <taxon>Miscanthus</taxon>
    </lineage>
</organism>
<feature type="compositionally biased region" description="Basic and acidic residues" evidence="1">
    <location>
        <begin position="64"/>
        <end position="75"/>
    </location>
</feature>
<feature type="region of interest" description="Disordered" evidence="1">
    <location>
        <begin position="64"/>
        <end position="93"/>
    </location>
</feature>
<evidence type="ECO:0000313" key="3">
    <source>
        <dbReference type="Proteomes" id="UP000604825"/>
    </source>
</evidence>
<accession>A0A811PBB8</accession>
<gene>
    <name evidence="2" type="ORF">NCGR_LOCUS26893</name>
</gene>
<comment type="caution">
    <text evidence="2">The sequence shown here is derived from an EMBL/GenBank/DDBJ whole genome shotgun (WGS) entry which is preliminary data.</text>
</comment>
<proteinExistence type="predicted"/>
<dbReference type="AlphaFoldDB" id="A0A811PBB8"/>
<reference evidence="2" key="1">
    <citation type="submission" date="2020-10" db="EMBL/GenBank/DDBJ databases">
        <authorList>
            <person name="Han B."/>
            <person name="Lu T."/>
            <person name="Zhao Q."/>
            <person name="Huang X."/>
            <person name="Zhao Y."/>
        </authorList>
    </citation>
    <scope>NUCLEOTIDE SEQUENCE</scope>
</reference>
<evidence type="ECO:0000313" key="2">
    <source>
        <dbReference type="EMBL" id="CAD6240263.1"/>
    </source>
</evidence>
<protein>
    <submittedName>
        <fullName evidence="2">Uncharacterized protein</fullName>
    </submittedName>
</protein>
<keyword evidence="3" id="KW-1185">Reference proteome</keyword>
<dbReference type="Proteomes" id="UP000604825">
    <property type="component" value="Unassembled WGS sequence"/>
</dbReference>
<sequence length="93" mass="10202">MQQVYVPKKVEIPIAPSPKPNPLPSITIGSMEAPITNDVGLIVIEGLAPAATQEESPSVVAEIEKEKHAERDPKYLKPKWCPPGLTKTKRHKL</sequence>
<name>A0A811PBB8_9POAL</name>